<reference evidence="1" key="1">
    <citation type="journal article" date="2015" name="Nature">
        <title>Complex archaea that bridge the gap between prokaryotes and eukaryotes.</title>
        <authorList>
            <person name="Spang A."/>
            <person name="Saw J.H."/>
            <person name="Jorgensen S.L."/>
            <person name="Zaremba-Niedzwiedzka K."/>
            <person name="Martijn J."/>
            <person name="Lind A.E."/>
            <person name="van Eijk R."/>
            <person name="Schleper C."/>
            <person name="Guy L."/>
            <person name="Ettema T.J."/>
        </authorList>
    </citation>
    <scope>NUCLEOTIDE SEQUENCE</scope>
</reference>
<gene>
    <name evidence="1" type="ORF">LCGC14_2774820</name>
</gene>
<protein>
    <submittedName>
        <fullName evidence="1">Uncharacterized protein</fullName>
    </submittedName>
</protein>
<accession>A0A0F9BLK0</accession>
<dbReference type="EMBL" id="LAZR01051378">
    <property type="protein sequence ID" value="KKK85286.1"/>
    <property type="molecule type" value="Genomic_DNA"/>
</dbReference>
<comment type="caution">
    <text evidence="1">The sequence shown here is derived from an EMBL/GenBank/DDBJ whole genome shotgun (WGS) entry which is preliminary data.</text>
</comment>
<dbReference type="AlphaFoldDB" id="A0A0F9BLK0"/>
<proteinExistence type="predicted"/>
<sequence length="187" mass="20716">MTELTVMARFTESGVLGPGEPALGLALADIDLWLTQQDRSSGAEVIIWDGTQNPTAELSNVGAYFRIYTGADLDDYNYIATARYDGIETLDQHWINGAVGLDNIPLGTALNWPYQVTEPDDTPIEGVKVEIHRVVTGDDIYWVGVTNAFGWTLDTYGNAPRLDPGTWYFWRKKGGVQFRNPDTEIVA</sequence>
<name>A0A0F9BLK0_9ZZZZ</name>
<evidence type="ECO:0000313" key="1">
    <source>
        <dbReference type="EMBL" id="KKK85286.1"/>
    </source>
</evidence>
<organism evidence="1">
    <name type="scientific">marine sediment metagenome</name>
    <dbReference type="NCBI Taxonomy" id="412755"/>
    <lineage>
        <taxon>unclassified sequences</taxon>
        <taxon>metagenomes</taxon>
        <taxon>ecological metagenomes</taxon>
    </lineage>
</organism>